<name>A0A9N8F266_9STRA</name>
<accession>A0A9N8F266</accession>
<feature type="compositionally biased region" description="Low complexity" evidence="1">
    <location>
        <begin position="113"/>
        <end position="135"/>
    </location>
</feature>
<feature type="region of interest" description="Disordered" evidence="1">
    <location>
        <begin position="92"/>
        <end position="199"/>
    </location>
</feature>
<keyword evidence="3" id="KW-1185">Reference proteome</keyword>
<protein>
    <submittedName>
        <fullName evidence="2">Uncharacterized protein</fullName>
    </submittedName>
</protein>
<feature type="compositionally biased region" description="Low complexity" evidence="1">
    <location>
        <begin position="151"/>
        <end position="165"/>
    </location>
</feature>
<proteinExistence type="predicted"/>
<evidence type="ECO:0000313" key="3">
    <source>
        <dbReference type="Proteomes" id="UP001153069"/>
    </source>
</evidence>
<sequence length="199" mass="21807">MSANIEDTRKVVGGFCWAKATQVTHDAKRFFGSNTKNTWLKGLVQEVEMRKKTPDAKRGTNYVKALYKIGDYYAKEQWICLQNLKATNPNPSINVEAMSNVEPPPPPPPPPLTNNNNNNEEQARTPPATTPPATAGPDTGNSEPEESDSVEQGSSPENPEQQPSPASVEGPQPVSSKHGYDWYAGKDPTDVPRLHSQLQ</sequence>
<evidence type="ECO:0000256" key="1">
    <source>
        <dbReference type="SAM" id="MobiDB-lite"/>
    </source>
</evidence>
<feature type="compositionally biased region" description="Pro residues" evidence="1">
    <location>
        <begin position="102"/>
        <end position="112"/>
    </location>
</feature>
<evidence type="ECO:0000313" key="2">
    <source>
        <dbReference type="EMBL" id="CAB9529010.1"/>
    </source>
</evidence>
<dbReference type="EMBL" id="CAICTM010002377">
    <property type="protein sequence ID" value="CAB9529010.1"/>
    <property type="molecule type" value="Genomic_DNA"/>
</dbReference>
<organism evidence="2 3">
    <name type="scientific">Seminavis robusta</name>
    <dbReference type="NCBI Taxonomy" id="568900"/>
    <lineage>
        <taxon>Eukaryota</taxon>
        <taxon>Sar</taxon>
        <taxon>Stramenopiles</taxon>
        <taxon>Ochrophyta</taxon>
        <taxon>Bacillariophyta</taxon>
        <taxon>Bacillariophyceae</taxon>
        <taxon>Bacillariophycidae</taxon>
        <taxon>Naviculales</taxon>
        <taxon>Naviculaceae</taxon>
        <taxon>Seminavis</taxon>
    </lineage>
</organism>
<reference evidence="2" key="1">
    <citation type="submission" date="2020-06" db="EMBL/GenBank/DDBJ databases">
        <authorList>
            <consortium name="Plant Systems Biology data submission"/>
        </authorList>
    </citation>
    <scope>NUCLEOTIDE SEQUENCE</scope>
    <source>
        <strain evidence="2">D6</strain>
    </source>
</reference>
<dbReference type="AlphaFoldDB" id="A0A9N8F266"/>
<dbReference type="Proteomes" id="UP001153069">
    <property type="component" value="Unassembled WGS sequence"/>
</dbReference>
<comment type="caution">
    <text evidence="2">The sequence shown here is derived from an EMBL/GenBank/DDBJ whole genome shotgun (WGS) entry which is preliminary data.</text>
</comment>
<gene>
    <name evidence="2" type="ORF">SEMRO_2379_G325420.1</name>
</gene>